<evidence type="ECO:0000256" key="2">
    <source>
        <dbReference type="PIRSR" id="PIRSR605511-1"/>
    </source>
</evidence>
<evidence type="ECO:0000256" key="3">
    <source>
        <dbReference type="PIRSR" id="PIRSR605511-2"/>
    </source>
</evidence>
<comment type="cofactor">
    <cofactor evidence="3">
        <name>Zn(2+)</name>
        <dbReference type="ChEBI" id="CHEBI:29105"/>
    </cofactor>
    <text evidence="3">Binds 1 divalent metal cation per subunit.</text>
</comment>
<feature type="binding site" evidence="3">
    <location>
        <position position="209"/>
    </location>
    <ligand>
        <name>a divalent metal cation</name>
        <dbReference type="ChEBI" id="CHEBI:60240"/>
    </ligand>
</feature>
<evidence type="ECO:0000256" key="1">
    <source>
        <dbReference type="ARBA" id="ARBA00022801"/>
    </source>
</evidence>
<dbReference type="Proteomes" id="UP000256829">
    <property type="component" value="Unassembled WGS sequence"/>
</dbReference>
<dbReference type="InterPro" id="IPR011042">
    <property type="entry name" value="6-blade_b-propeller_TolB-like"/>
</dbReference>
<keyword evidence="3" id="KW-0862">Zinc</keyword>
<dbReference type="SUPFAM" id="SSF63829">
    <property type="entry name" value="Calcium-dependent phosphotriesterase"/>
    <property type="match status" value="1"/>
</dbReference>
<dbReference type="PANTHER" id="PTHR47572">
    <property type="entry name" value="LIPOPROTEIN-RELATED"/>
    <property type="match status" value="1"/>
</dbReference>
<keyword evidence="6" id="KW-1185">Reference proteome</keyword>
<dbReference type="PRINTS" id="PR01790">
    <property type="entry name" value="SMP30FAMILY"/>
</dbReference>
<feature type="binding site" evidence="3">
    <location>
        <position position="264"/>
    </location>
    <ligand>
        <name>a divalent metal cation</name>
        <dbReference type="ChEBI" id="CHEBI:60240"/>
    </ligand>
</feature>
<dbReference type="InterPro" id="IPR005511">
    <property type="entry name" value="SMP-30"/>
</dbReference>
<feature type="binding site" evidence="3">
    <location>
        <position position="55"/>
    </location>
    <ligand>
        <name>a divalent metal cation</name>
        <dbReference type="ChEBI" id="CHEBI:60240"/>
    </ligand>
</feature>
<dbReference type="GO" id="GO:0046872">
    <property type="term" value="F:metal ion binding"/>
    <property type="evidence" value="ECO:0007669"/>
    <property type="project" value="UniProtKB-KW"/>
</dbReference>
<comment type="caution">
    <text evidence="5">The sequence shown here is derived from an EMBL/GenBank/DDBJ whole genome shotgun (WGS) entry which is preliminary data.</text>
</comment>
<proteinExistence type="predicted"/>
<sequence>MSGMFLSACASSPPDANAPGGKSIGRVVAFDPAFHALVPKDARIEKIAEGFEWSEGPAWVAKGGYLLFNDVPGNTMHRWSPRDGASVFLKPSGYAGADTAGLREAGANGLEAEASGTVLLADSGSRLIARFDPVTKQKTTLAATYEGKRFNSPNDIARRNDGVVFFTDPPYGLKGIDESPLKEQPVNGVYRLDTDGSVHLIDGALKFPNGVALSPDQRTLYVGNSDRDQPVWIAYRLDERGNVLDRRVLADATDLAAKAEGAPDGLCVSSDGHLFASAPGGLLVMDATGKRLGMIETGARVSNCAFGEDGRTLFLTSHAFVARVRVNATGLGFAP</sequence>
<name>A0A3D8VHV9_9GAMM</name>
<reference evidence="5 6" key="1">
    <citation type="submission" date="2018-08" db="EMBL/GenBank/DDBJ databases">
        <title>Lysobacter soli KCTC 22011, whole genome shotgun sequence.</title>
        <authorList>
            <person name="Zhang X."/>
            <person name="Feng G."/>
            <person name="Zhu H."/>
        </authorList>
    </citation>
    <scope>NUCLEOTIDE SEQUENCE [LARGE SCALE GENOMIC DNA]</scope>
    <source>
        <strain evidence="5 6">KCTC 22011</strain>
    </source>
</reference>
<keyword evidence="3" id="KW-0479">Metal-binding</keyword>
<dbReference type="InterPro" id="IPR051262">
    <property type="entry name" value="SMP-30/CGR1_Lactonase"/>
</dbReference>
<dbReference type="Pfam" id="PF08450">
    <property type="entry name" value="SGL"/>
    <property type="match status" value="1"/>
</dbReference>
<accession>A0A3D8VHV9</accession>
<evidence type="ECO:0000259" key="4">
    <source>
        <dbReference type="Pfam" id="PF08450"/>
    </source>
</evidence>
<feature type="active site" description="Proton donor/acceptor" evidence="2">
    <location>
        <position position="264"/>
    </location>
</feature>
<protein>
    <submittedName>
        <fullName evidence="5">SMP-30/gluconolactonase/LRE family protein</fullName>
    </submittedName>
</protein>
<feature type="binding site" evidence="3">
    <location>
        <position position="177"/>
    </location>
    <ligand>
        <name>substrate</name>
    </ligand>
</feature>
<dbReference type="EMBL" id="QTJR01000002">
    <property type="protein sequence ID" value="RDY68974.1"/>
    <property type="molecule type" value="Genomic_DNA"/>
</dbReference>
<feature type="binding site" evidence="3">
    <location>
        <position position="154"/>
    </location>
    <ligand>
        <name>a divalent metal cation</name>
        <dbReference type="ChEBI" id="CHEBI:60240"/>
    </ligand>
</feature>
<evidence type="ECO:0000313" key="5">
    <source>
        <dbReference type="EMBL" id="RDY68974.1"/>
    </source>
</evidence>
<dbReference type="PANTHER" id="PTHR47572:SF4">
    <property type="entry name" value="LACTONASE DRP35"/>
    <property type="match status" value="1"/>
</dbReference>
<gene>
    <name evidence="5" type="ORF">DX912_04190</name>
</gene>
<dbReference type="Gene3D" id="2.120.10.30">
    <property type="entry name" value="TolB, C-terminal domain"/>
    <property type="match status" value="1"/>
</dbReference>
<dbReference type="AlphaFoldDB" id="A0A3D8VHV9"/>
<organism evidence="5 6">
    <name type="scientific">Lysobacter soli</name>
    <dbReference type="NCBI Taxonomy" id="453783"/>
    <lineage>
        <taxon>Bacteria</taxon>
        <taxon>Pseudomonadati</taxon>
        <taxon>Pseudomonadota</taxon>
        <taxon>Gammaproteobacteria</taxon>
        <taxon>Lysobacterales</taxon>
        <taxon>Lysobacteraceae</taxon>
        <taxon>Lysobacter</taxon>
    </lineage>
</organism>
<evidence type="ECO:0000313" key="6">
    <source>
        <dbReference type="Proteomes" id="UP000256829"/>
    </source>
</evidence>
<keyword evidence="1" id="KW-0378">Hydrolase</keyword>
<dbReference type="GO" id="GO:0016787">
    <property type="term" value="F:hydrolase activity"/>
    <property type="evidence" value="ECO:0007669"/>
    <property type="project" value="UniProtKB-KW"/>
</dbReference>
<dbReference type="InterPro" id="IPR013658">
    <property type="entry name" value="SGL"/>
</dbReference>
<feature type="domain" description="SMP-30/Gluconolactonase/LRE-like region" evidence="4">
    <location>
        <begin position="53"/>
        <end position="318"/>
    </location>
</feature>